<evidence type="ECO:0000313" key="3">
    <source>
        <dbReference type="Proteomes" id="UP000262832"/>
    </source>
</evidence>
<keyword evidence="2" id="KW-0614">Plasmid</keyword>
<keyword evidence="3" id="KW-1185">Reference proteome</keyword>
<proteinExistence type="predicted"/>
<feature type="domain" description="HTH luxR-type" evidence="1">
    <location>
        <begin position="317"/>
        <end position="374"/>
    </location>
</feature>
<accession>A0ABN5PKK4</accession>
<organism evidence="2 3">
    <name type="scientific">Vibrio alfacsensis</name>
    <dbReference type="NCBI Taxonomy" id="1074311"/>
    <lineage>
        <taxon>Bacteria</taxon>
        <taxon>Pseudomonadati</taxon>
        <taxon>Pseudomonadota</taxon>
        <taxon>Gammaproteobacteria</taxon>
        <taxon>Vibrionales</taxon>
        <taxon>Vibrionaceae</taxon>
        <taxon>Vibrio</taxon>
    </lineage>
</organism>
<evidence type="ECO:0000313" key="2">
    <source>
        <dbReference type="EMBL" id="AXY03708.1"/>
    </source>
</evidence>
<protein>
    <submittedName>
        <fullName evidence="2">Helix-turn-helix transcriptional regulator</fullName>
    </submittedName>
</protein>
<dbReference type="InterPro" id="IPR000792">
    <property type="entry name" value="Tscrpt_reg_LuxR_C"/>
</dbReference>
<dbReference type="Gene3D" id="1.10.10.10">
    <property type="entry name" value="Winged helix-like DNA-binding domain superfamily/Winged helix DNA-binding domain"/>
    <property type="match status" value="1"/>
</dbReference>
<gene>
    <name evidence="2" type="ORF">D1115_22785</name>
</gene>
<geneLocation type="plasmid" evidence="3">
    <name>pva1</name>
</geneLocation>
<dbReference type="InterPro" id="IPR016032">
    <property type="entry name" value="Sig_transdc_resp-reg_C-effctor"/>
</dbReference>
<reference evidence="2 3" key="1">
    <citation type="submission" date="2018-08" db="EMBL/GenBank/DDBJ databases">
        <title>Genomic taxonomy of the Vibrionaceae family.</title>
        <authorList>
            <person name="Gomez-Gil B."/>
            <person name="Tanaka M."/>
            <person name="Sawabe T."/>
            <person name="Enciso-Ibarra K."/>
        </authorList>
    </citation>
    <scope>NUCLEOTIDE SEQUENCE [LARGE SCALE GENOMIC DNA]</scope>
    <source>
        <strain evidence="2 3">CAIM 1831</strain>
        <plasmid evidence="3">pva1</plasmid>
    </source>
</reference>
<dbReference type="SMART" id="SM00421">
    <property type="entry name" value="HTH_LUXR"/>
    <property type="match status" value="1"/>
</dbReference>
<dbReference type="Pfam" id="PF00196">
    <property type="entry name" value="GerE"/>
    <property type="match status" value="1"/>
</dbReference>
<name>A0ABN5PKK4_9VIBR</name>
<sequence>MADVSFNLNQYSGLIETIYDLSQSKSVWYKPLQALRDCFAANYVTLILKPTFEEEEEELGLMIAIGSGISAEKKVQYLPYRYHITPFNNQQPDTVFTVDDLMDEEAWEQSTYRKYWCANVGVYHVMSVDIATRDGGIVKLRITRPESEPNFSNEEKVLCQMLVSHLKRALDIHQQLDRSNSLGTMYNEAISRLSIATVQIDESGRILEQNVFANELLTLEDGLKVQGGKLTAHYPNDNRELKQLIQNSFKMVRESDRPILPEAMSIARPSGEVNLGVVVEVIPSPAWENSIGQGKAVVYIRDSVAKSQASSHVAKKIFGLTTAETALTLELANGLSLEEAAERLNIRRNTARAHLRSIFSKTGVRRQTELVRILLNSVAPLACNDADVGI</sequence>
<dbReference type="EMBL" id="CP032095">
    <property type="protein sequence ID" value="AXY03708.1"/>
    <property type="molecule type" value="Genomic_DNA"/>
</dbReference>
<dbReference type="Proteomes" id="UP000262832">
    <property type="component" value="Plasmid pVa1"/>
</dbReference>
<dbReference type="SUPFAM" id="SSF46894">
    <property type="entry name" value="C-terminal effector domain of the bipartite response regulators"/>
    <property type="match status" value="1"/>
</dbReference>
<dbReference type="InterPro" id="IPR036388">
    <property type="entry name" value="WH-like_DNA-bd_sf"/>
</dbReference>
<evidence type="ECO:0000259" key="1">
    <source>
        <dbReference type="SMART" id="SM00421"/>
    </source>
</evidence>